<proteinExistence type="inferred from homology"/>
<dbReference type="InterPro" id="IPR035669">
    <property type="entry name" value="SGNH_plant_lipase-like"/>
</dbReference>
<dbReference type="Gene3D" id="3.40.50.1110">
    <property type="entry name" value="SGNH hydrolase"/>
    <property type="match status" value="1"/>
</dbReference>
<dbReference type="InterPro" id="IPR001087">
    <property type="entry name" value="GDSL"/>
</dbReference>
<dbReference type="AlphaFoldDB" id="A0A1D1XSV1"/>
<sequence>MSGLVHFLLLSLLLSATLGTCHRTRATAKGSNFSSLLVLGDSTVDTGNNNYISTLFVGNHLPYGRDLDGGDATGRFSNGLLVPDFLVSALGIKRRCPPFLDPALSDADVLTGVNFASAGSGFDDATTAVSGVIPMSRQLEMFRTYLAKLELVAGKKKATKIINSALILISEGTNDFILNHYDVPTRKVQYTMEQYQEFILQKVRDAIKELYHLGGRRFAVAGLPPMGCIPVQMTRFLGSSERVCIDEENSDAVAYNAKLQKLLLGMSPSLVEGRIAYINVYVALLDMVTWPQKYGFEETKKGCCGTGLVEAGPLCNSLSTSCPDASKYLFFDAIHPTEKVYGVLAKQILDEVVPQLY</sequence>
<name>A0A1D1XSV1_9ARAE</name>
<dbReference type="PANTHER" id="PTHR45642">
    <property type="entry name" value="GDSL ESTERASE/LIPASE EXL3"/>
    <property type="match status" value="1"/>
</dbReference>
<evidence type="ECO:0000313" key="4">
    <source>
        <dbReference type="EMBL" id="JAT45464.1"/>
    </source>
</evidence>
<dbReference type="InterPro" id="IPR036514">
    <property type="entry name" value="SGNH_hydro_sf"/>
</dbReference>
<dbReference type="CDD" id="cd01837">
    <property type="entry name" value="SGNH_plant_lipase_like"/>
    <property type="match status" value="1"/>
</dbReference>
<dbReference type="InterPro" id="IPR050592">
    <property type="entry name" value="GDSL_lipolytic_enzyme"/>
</dbReference>
<protein>
    <submittedName>
        <fullName evidence="4">GDSL esterase/lipase At2g30310</fullName>
    </submittedName>
</protein>
<organism evidence="4">
    <name type="scientific">Anthurium amnicola</name>
    <dbReference type="NCBI Taxonomy" id="1678845"/>
    <lineage>
        <taxon>Eukaryota</taxon>
        <taxon>Viridiplantae</taxon>
        <taxon>Streptophyta</taxon>
        <taxon>Embryophyta</taxon>
        <taxon>Tracheophyta</taxon>
        <taxon>Spermatophyta</taxon>
        <taxon>Magnoliopsida</taxon>
        <taxon>Liliopsida</taxon>
        <taxon>Araceae</taxon>
        <taxon>Pothoideae</taxon>
        <taxon>Potheae</taxon>
        <taxon>Anthurium</taxon>
    </lineage>
</organism>
<dbReference type="Pfam" id="PF00657">
    <property type="entry name" value="Lipase_GDSL"/>
    <property type="match status" value="1"/>
</dbReference>
<dbReference type="PANTHER" id="PTHR45642:SF139">
    <property type="entry name" value="SGNH HYDROLASE-TYPE ESTERASE DOMAIN-CONTAINING PROTEIN"/>
    <property type="match status" value="1"/>
</dbReference>
<dbReference type="SUPFAM" id="SSF52266">
    <property type="entry name" value="SGNH hydrolase"/>
    <property type="match status" value="1"/>
</dbReference>
<evidence type="ECO:0000256" key="2">
    <source>
        <dbReference type="ARBA" id="ARBA00022729"/>
    </source>
</evidence>
<evidence type="ECO:0000256" key="1">
    <source>
        <dbReference type="ARBA" id="ARBA00008668"/>
    </source>
</evidence>
<accession>A0A1D1XSV1</accession>
<gene>
    <name evidence="4" type="primary">At2g30310_3</name>
    <name evidence="4" type="ORF">g.103657</name>
</gene>
<feature type="chain" id="PRO_5008899708" evidence="3">
    <location>
        <begin position="20"/>
        <end position="357"/>
    </location>
</feature>
<evidence type="ECO:0000256" key="3">
    <source>
        <dbReference type="SAM" id="SignalP"/>
    </source>
</evidence>
<keyword evidence="2 3" id="KW-0732">Signal</keyword>
<dbReference type="EMBL" id="GDJX01022472">
    <property type="protein sequence ID" value="JAT45464.1"/>
    <property type="molecule type" value="Transcribed_RNA"/>
</dbReference>
<comment type="similarity">
    <text evidence="1">Belongs to the 'GDSL' lipolytic enzyme family.</text>
</comment>
<reference evidence="4" key="1">
    <citation type="submission" date="2015-07" db="EMBL/GenBank/DDBJ databases">
        <title>Transcriptome Assembly of Anthurium amnicola.</title>
        <authorList>
            <person name="Suzuki J."/>
        </authorList>
    </citation>
    <scope>NUCLEOTIDE SEQUENCE</scope>
</reference>
<feature type="signal peptide" evidence="3">
    <location>
        <begin position="1"/>
        <end position="19"/>
    </location>
</feature>
<dbReference type="GO" id="GO:0016788">
    <property type="term" value="F:hydrolase activity, acting on ester bonds"/>
    <property type="evidence" value="ECO:0007669"/>
    <property type="project" value="InterPro"/>
</dbReference>